<evidence type="ECO:0000313" key="2">
    <source>
        <dbReference type="Proteomes" id="UP000008783"/>
    </source>
</evidence>
<keyword evidence="2" id="KW-1185">Reference proteome</keyword>
<dbReference type="STRING" id="418459.H6QSJ1"/>
<dbReference type="GeneID" id="13541837"/>
<dbReference type="Proteomes" id="UP000008783">
    <property type="component" value="Unassembled WGS sequence"/>
</dbReference>
<dbReference type="KEGG" id="pgr:PGTG_21805"/>
<evidence type="ECO:0000313" key="1">
    <source>
        <dbReference type="EMBL" id="EHS63729.1"/>
    </source>
</evidence>
<gene>
    <name evidence="1" type="ORF">PGTG_21805</name>
</gene>
<dbReference type="AlphaFoldDB" id="H6QSJ1"/>
<name>H6QSJ1_PUCGT</name>
<dbReference type="VEuPathDB" id="FungiDB:PGTG_21805"/>
<dbReference type="InParanoid" id="H6QSJ1"/>
<protein>
    <submittedName>
        <fullName evidence="1">Uncharacterized protein</fullName>
    </submittedName>
</protein>
<dbReference type="EMBL" id="DS178294">
    <property type="protein sequence ID" value="EHS63729.1"/>
    <property type="molecule type" value="Genomic_DNA"/>
</dbReference>
<organism evidence="1 2">
    <name type="scientific">Puccinia graminis f. sp. tritici (strain CRL 75-36-700-3 / race SCCL)</name>
    <name type="common">Black stem rust fungus</name>
    <dbReference type="NCBI Taxonomy" id="418459"/>
    <lineage>
        <taxon>Eukaryota</taxon>
        <taxon>Fungi</taxon>
        <taxon>Dikarya</taxon>
        <taxon>Basidiomycota</taxon>
        <taxon>Pucciniomycotina</taxon>
        <taxon>Pucciniomycetes</taxon>
        <taxon>Pucciniales</taxon>
        <taxon>Pucciniaceae</taxon>
        <taxon>Puccinia</taxon>
    </lineage>
</organism>
<dbReference type="HOGENOM" id="CLU_515932_0_0_1"/>
<accession>H6QSJ1</accession>
<sequence>MEQVQRWEGIDSFHKREKIAKLEGARGSILNELPYWQSAEHCGIEVMHNLLLGNRKDHSFNILKTYQAGNDLKKRVELETKWKKKDIQKIYLAYQELKKIQLDLQHTTTDSGEIFAPGLTISLDSKSSNPTVRRYELHRRSPISTSSLGSIYQFEDEPEEPHQTDEVPETEDLEREGITVEMEEGPTDEPQMKKEELRALQNVISQTKIPTWVSRVPHNFGMAGAGSLKAADWLILYTVYYPLAIVPYWVIGDNKQKENITGSKTVTHQDVLRDSLIKLIEIKNILMKHQLNESDITNYSKLIVEYQQTLQTGWPKQDTKANLHLSQHYPVVIKRLGPPIATAAWPQERLNGMLGKIPNNHHMAEIHRTLTNTWNKKSRYYGLENQLNVSAENLCNEDGSKKVQNTMPKTNKKITLDPKVYKQWRRQISQIYPEHEDHGKLGKHLVNIKSVDLFNCKYVAAKDFHLPSPGNSNVEVSHGGDRFFGCISLLFGACYDDNFCGASFSCAYVLIKCLFLMQAWDQNTLSGE</sequence>
<dbReference type="RefSeq" id="XP_003889551.1">
    <property type="nucleotide sequence ID" value="XM_003889502.1"/>
</dbReference>
<dbReference type="PANTHER" id="PTHR46579:SF1">
    <property type="entry name" value="F5_8 TYPE C DOMAIN-CONTAINING PROTEIN"/>
    <property type="match status" value="1"/>
</dbReference>
<dbReference type="OrthoDB" id="3247418at2759"/>
<dbReference type="PANTHER" id="PTHR46579">
    <property type="entry name" value="F5/8 TYPE C DOMAIN-CONTAINING PROTEIN-RELATED"/>
    <property type="match status" value="1"/>
</dbReference>
<reference evidence="2" key="1">
    <citation type="journal article" date="2011" name="Proc. Natl. Acad. Sci. U.S.A.">
        <title>Obligate biotrophy features unraveled by the genomic analysis of rust fungi.</title>
        <authorList>
            <person name="Duplessis S."/>
            <person name="Cuomo C.A."/>
            <person name="Lin Y.-C."/>
            <person name="Aerts A."/>
            <person name="Tisserant E."/>
            <person name="Veneault-Fourrey C."/>
            <person name="Joly D.L."/>
            <person name="Hacquard S."/>
            <person name="Amselem J."/>
            <person name="Cantarel B.L."/>
            <person name="Chiu R."/>
            <person name="Coutinho P.M."/>
            <person name="Feau N."/>
            <person name="Field M."/>
            <person name="Frey P."/>
            <person name="Gelhaye E."/>
            <person name="Goldberg J."/>
            <person name="Grabherr M.G."/>
            <person name="Kodira C.D."/>
            <person name="Kohler A."/>
            <person name="Kuees U."/>
            <person name="Lindquist E.A."/>
            <person name="Lucas S.M."/>
            <person name="Mago R."/>
            <person name="Mauceli E."/>
            <person name="Morin E."/>
            <person name="Murat C."/>
            <person name="Pangilinan J.L."/>
            <person name="Park R."/>
            <person name="Pearson M."/>
            <person name="Quesneville H."/>
            <person name="Rouhier N."/>
            <person name="Sakthikumar S."/>
            <person name="Salamov A.A."/>
            <person name="Schmutz J."/>
            <person name="Selles B."/>
            <person name="Shapiro H."/>
            <person name="Tanguay P."/>
            <person name="Tuskan G.A."/>
            <person name="Henrissat B."/>
            <person name="Van de Peer Y."/>
            <person name="Rouze P."/>
            <person name="Ellis J.G."/>
            <person name="Dodds P.N."/>
            <person name="Schein J.E."/>
            <person name="Zhong S."/>
            <person name="Hamelin R.C."/>
            <person name="Grigoriev I.V."/>
            <person name="Szabo L.J."/>
            <person name="Martin F."/>
        </authorList>
    </citation>
    <scope>NUCLEOTIDE SEQUENCE [LARGE SCALE GENOMIC DNA]</scope>
    <source>
        <strain evidence="2">CRL 75-36-700-3 / race SCCL</strain>
    </source>
</reference>
<proteinExistence type="predicted"/>